<dbReference type="PROSITE" id="PS00463">
    <property type="entry name" value="ZN2_CY6_FUNGAL_1"/>
    <property type="match status" value="1"/>
</dbReference>
<sequence length="212" mass="23160">MDAKLIVMRTREPFACSSCSRAHSKCEKDYDKHGKPGDCMRCQTRGMPCKYPARSRTIFRKNPAPSKPAGNVTLGNQFMRRSDKSIRGARNRAGAAQCAMEILNIGHIVTHQGGVNTALSSTHYLSTGMRIGGSTGVAQPSHPGVLAVADTLFNPALSSGDFRMNLTGVRDEDLIRMIAAWSCSPCLCSERARCQFCIFEDCSTPAAYFRCQ</sequence>
<reference evidence="2 3" key="1">
    <citation type="submission" date="2014-04" db="EMBL/GenBank/DDBJ databases">
        <authorList>
            <consortium name="DOE Joint Genome Institute"/>
            <person name="Kuo A."/>
            <person name="Tarkka M."/>
            <person name="Buscot F."/>
            <person name="Kohler A."/>
            <person name="Nagy L.G."/>
            <person name="Floudas D."/>
            <person name="Copeland A."/>
            <person name="Barry K.W."/>
            <person name="Cichocki N."/>
            <person name="Veneault-Fourrey C."/>
            <person name="LaButti K."/>
            <person name="Lindquist E.A."/>
            <person name="Lipzen A."/>
            <person name="Lundell T."/>
            <person name="Morin E."/>
            <person name="Murat C."/>
            <person name="Sun H."/>
            <person name="Tunlid A."/>
            <person name="Henrissat B."/>
            <person name="Grigoriev I.V."/>
            <person name="Hibbett D.S."/>
            <person name="Martin F."/>
            <person name="Nordberg H.P."/>
            <person name="Cantor M.N."/>
            <person name="Hua S.X."/>
        </authorList>
    </citation>
    <scope>NUCLEOTIDE SEQUENCE [LARGE SCALE GENOMIC DNA]</scope>
    <source>
        <strain evidence="2 3">F 1598</strain>
    </source>
</reference>
<accession>A0A0C3BL29</accession>
<organism evidence="2 3">
    <name type="scientific">Piloderma croceum (strain F 1598)</name>
    <dbReference type="NCBI Taxonomy" id="765440"/>
    <lineage>
        <taxon>Eukaryota</taxon>
        <taxon>Fungi</taxon>
        <taxon>Dikarya</taxon>
        <taxon>Basidiomycota</taxon>
        <taxon>Agaricomycotina</taxon>
        <taxon>Agaricomycetes</taxon>
        <taxon>Agaricomycetidae</taxon>
        <taxon>Atheliales</taxon>
        <taxon>Atheliaceae</taxon>
        <taxon>Piloderma</taxon>
    </lineage>
</organism>
<dbReference type="InterPro" id="IPR001138">
    <property type="entry name" value="Zn2Cys6_DnaBD"/>
</dbReference>
<keyword evidence="3" id="KW-1185">Reference proteome</keyword>
<evidence type="ECO:0000313" key="2">
    <source>
        <dbReference type="EMBL" id="KIM78037.1"/>
    </source>
</evidence>
<dbReference type="EMBL" id="KN833019">
    <property type="protein sequence ID" value="KIM78037.1"/>
    <property type="molecule type" value="Genomic_DNA"/>
</dbReference>
<gene>
    <name evidence="2" type="ORF">PILCRDRAFT_602117</name>
</gene>
<reference evidence="3" key="2">
    <citation type="submission" date="2015-01" db="EMBL/GenBank/DDBJ databases">
        <title>Evolutionary Origins and Diversification of the Mycorrhizal Mutualists.</title>
        <authorList>
            <consortium name="DOE Joint Genome Institute"/>
            <consortium name="Mycorrhizal Genomics Consortium"/>
            <person name="Kohler A."/>
            <person name="Kuo A."/>
            <person name="Nagy L.G."/>
            <person name="Floudas D."/>
            <person name="Copeland A."/>
            <person name="Barry K.W."/>
            <person name="Cichocki N."/>
            <person name="Veneault-Fourrey C."/>
            <person name="LaButti K."/>
            <person name="Lindquist E.A."/>
            <person name="Lipzen A."/>
            <person name="Lundell T."/>
            <person name="Morin E."/>
            <person name="Murat C."/>
            <person name="Riley R."/>
            <person name="Ohm R."/>
            <person name="Sun H."/>
            <person name="Tunlid A."/>
            <person name="Henrissat B."/>
            <person name="Grigoriev I.V."/>
            <person name="Hibbett D.S."/>
            <person name="Martin F."/>
        </authorList>
    </citation>
    <scope>NUCLEOTIDE SEQUENCE [LARGE SCALE GENOMIC DNA]</scope>
    <source>
        <strain evidence="3">F 1598</strain>
    </source>
</reference>
<dbReference type="Gene3D" id="4.10.240.10">
    <property type="entry name" value="Zn(2)-C6 fungal-type DNA-binding domain"/>
    <property type="match status" value="1"/>
</dbReference>
<evidence type="ECO:0000259" key="1">
    <source>
        <dbReference type="PROSITE" id="PS50048"/>
    </source>
</evidence>
<dbReference type="InParanoid" id="A0A0C3BL29"/>
<dbReference type="AlphaFoldDB" id="A0A0C3BL29"/>
<dbReference type="GO" id="GO:0000981">
    <property type="term" value="F:DNA-binding transcription factor activity, RNA polymerase II-specific"/>
    <property type="evidence" value="ECO:0007669"/>
    <property type="project" value="InterPro"/>
</dbReference>
<dbReference type="InterPro" id="IPR036864">
    <property type="entry name" value="Zn2-C6_fun-type_DNA-bd_sf"/>
</dbReference>
<dbReference type="Proteomes" id="UP000054166">
    <property type="component" value="Unassembled WGS sequence"/>
</dbReference>
<feature type="domain" description="Zn(2)-C6 fungal-type" evidence="1">
    <location>
        <begin position="15"/>
        <end position="51"/>
    </location>
</feature>
<dbReference type="GO" id="GO:0008270">
    <property type="term" value="F:zinc ion binding"/>
    <property type="evidence" value="ECO:0007669"/>
    <property type="project" value="InterPro"/>
</dbReference>
<dbReference type="Pfam" id="PF00172">
    <property type="entry name" value="Zn_clus"/>
    <property type="match status" value="1"/>
</dbReference>
<evidence type="ECO:0000313" key="3">
    <source>
        <dbReference type="Proteomes" id="UP000054166"/>
    </source>
</evidence>
<name>A0A0C3BL29_PILCF</name>
<proteinExistence type="predicted"/>
<dbReference type="SUPFAM" id="SSF57701">
    <property type="entry name" value="Zn2/Cys6 DNA-binding domain"/>
    <property type="match status" value="1"/>
</dbReference>
<protein>
    <recommendedName>
        <fullName evidence="1">Zn(2)-C6 fungal-type domain-containing protein</fullName>
    </recommendedName>
</protein>
<dbReference type="HOGENOM" id="CLU_1300118_0_0_1"/>
<dbReference type="PROSITE" id="PS50048">
    <property type="entry name" value="ZN2_CY6_FUNGAL_2"/>
    <property type="match status" value="1"/>
</dbReference>